<evidence type="ECO:0008006" key="3">
    <source>
        <dbReference type="Google" id="ProtNLM"/>
    </source>
</evidence>
<gene>
    <name evidence="1" type="ORF">I6H47_05720</name>
</gene>
<dbReference type="EMBL" id="CP065989">
    <property type="protein sequence ID" value="QQB15440.1"/>
    <property type="molecule type" value="Genomic_DNA"/>
</dbReference>
<organism evidence="1 2">
    <name type="scientific">Brevibacterium casei</name>
    <dbReference type="NCBI Taxonomy" id="33889"/>
    <lineage>
        <taxon>Bacteria</taxon>
        <taxon>Bacillati</taxon>
        <taxon>Actinomycetota</taxon>
        <taxon>Actinomycetes</taxon>
        <taxon>Micrococcales</taxon>
        <taxon>Brevibacteriaceae</taxon>
        <taxon>Brevibacterium</taxon>
    </lineage>
</organism>
<name>A0A7T4DJG9_9MICO</name>
<sequence>MTDRDTTAEHPVDRLGTLLVGDPLTRRPGRFQRFDVLAGTVTVPAMLWSGDQTAGRLLIAFNGAVRRQEDKDPAEVFQRRTWVDDISADVLFLADPTLRSDNQITIGWGQGSGTGYAIPALAQAAFYVAAALDIPSRSRLYYGSSAGGFQALQVAARDEGASALVNNAQIDWTLYMPQNVRTICHSTYDGKAAAEVSEEFPDRTSVAHAFAAFGHVPTTRYLVNAASGNDANAQLPALIKGMRTAVGRAPSPRVDVALYADQAGGHNPLSKPKTILEINRALDQLEVNSDE</sequence>
<dbReference type="Proteomes" id="UP000595374">
    <property type="component" value="Chromosome"/>
</dbReference>
<dbReference type="AlphaFoldDB" id="A0A7T4DJG9"/>
<reference evidence="1 2" key="1">
    <citation type="submission" date="2020-12" db="EMBL/GenBank/DDBJ databases">
        <title>FDA dAtabase for Regulatory Grade micrObial Sequences (FDA-ARGOS): Supporting development and validation of Infectious Disease Dx tests.</title>
        <authorList>
            <person name="Sproer C."/>
            <person name="Gronow S."/>
            <person name="Severitt S."/>
            <person name="Schroder I."/>
            <person name="Tallon L."/>
            <person name="Sadzewicz L."/>
            <person name="Zhao X."/>
            <person name="Boylan J."/>
            <person name="Ott S."/>
            <person name="Bowen H."/>
            <person name="Vavikolanu K."/>
            <person name="Mehta A."/>
            <person name="Aluvathingal J."/>
            <person name="Nadendla S."/>
            <person name="Lowell S."/>
            <person name="Myers T."/>
            <person name="Yan Y."/>
            <person name="Sichtig H."/>
        </authorList>
    </citation>
    <scope>NUCLEOTIDE SEQUENCE [LARGE SCALE GENOMIC DNA]</scope>
    <source>
        <strain evidence="1 2">FDAARGOS_990</strain>
    </source>
</reference>
<dbReference type="RefSeq" id="WP_198500428.1">
    <property type="nucleotide sequence ID" value="NZ_CP065989.1"/>
</dbReference>
<evidence type="ECO:0000313" key="1">
    <source>
        <dbReference type="EMBL" id="QQB15440.1"/>
    </source>
</evidence>
<accession>A0A7T4DJG9</accession>
<proteinExistence type="predicted"/>
<evidence type="ECO:0000313" key="2">
    <source>
        <dbReference type="Proteomes" id="UP000595374"/>
    </source>
</evidence>
<protein>
    <recommendedName>
        <fullName evidence="3">Alpha/beta hydrolase</fullName>
    </recommendedName>
</protein>